<protein>
    <submittedName>
        <fullName evidence="2">Uncharacterized protein</fullName>
    </submittedName>
</protein>
<evidence type="ECO:0000313" key="3">
    <source>
        <dbReference type="Proteomes" id="UP000295598"/>
    </source>
</evidence>
<dbReference type="RefSeq" id="WP_132356129.1">
    <property type="nucleotide sequence ID" value="NZ_CAWOJO010000061.1"/>
</dbReference>
<proteinExistence type="predicted"/>
<reference evidence="2 3" key="1">
    <citation type="journal article" date="2019" name="Int. J. Syst. Evol. Microbiol.">
        <title>Photorhabdus khanii subsp. guanajuatensis subsp. nov., isolated from Heterorhabditis atacamensis, and Photorhabdus luminescens subsp. mexicana subsp. nov., isolated from Heterorhabditis mexicana entomopathogenic nematodes.</title>
        <authorList>
            <person name="Machado R.A.R."/>
            <person name="Bruno P."/>
            <person name="Arce C.C.M."/>
            <person name="Liechti N."/>
            <person name="Kohler A."/>
            <person name="Bernal J."/>
            <person name="Bruggmann R."/>
            <person name="Turlings T.C.J."/>
        </authorList>
    </citation>
    <scope>NUCLEOTIDE SEQUENCE [LARGE SCALE GENOMIC DNA]</scope>
    <source>
        <strain evidence="2 3">MEX20-17</strain>
    </source>
</reference>
<keyword evidence="1" id="KW-1133">Transmembrane helix</keyword>
<feature type="transmembrane region" description="Helical" evidence="1">
    <location>
        <begin position="48"/>
        <end position="68"/>
    </location>
</feature>
<sequence>MNEKKRIFSKEWFKELFFIWIKDLLWNTIPFILIISWSAMAAACFPDIWGRLTLLGIIVVTTFVFWCISKRG</sequence>
<keyword evidence="1" id="KW-0812">Transmembrane</keyword>
<organism evidence="2 3">
    <name type="scientific">Photorhabdus khanii subsp. guanajuatensis</name>
    <dbReference type="NCBI Taxonomy" id="2100166"/>
    <lineage>
        <taxon>Bacteria</taxon>
        <taxon>Pseudomonadati</taxon>
        <taxon>Pseudomonadota</taxon>
        <taxon>Gammaproteobacteria</taxon>
        <taxon>Enterobacterales</taxon>
        <taxon>Morganellaceae</taxon>
        <taxon>Photorhabdus</taxon>
    </lineage>
</organism>
<comment type="caution">
    <text evidence="2">The sequence shown here is derived from an EMBL/GenBank/DDBJ whole genome shotgun (WGS) entry which is preliminary data.</text>
</comment>
<feature type="transmembrane region" description="Helical" evidence="1">
    <location>
        <begin position="24"/>
        <end position="42"/>
    </location>
</feature>
<evidence type="ECO:0000256" key="1">
    <source>
        <dbReference type="SAM" id="Phobius"/>
    </source>
</evidence>
<dbReference type="AlphaFoldDB" id="A0A4R4IXK0"/>
<keyword evidence="1" id="KW-0472">Membrane</keyword>
<dbReference type="EMBL" id="PUJY01000061">
    <property type="protein sequence ID" value="TDB45566.1"/>
    <property type="molecule type" value="Genomic_DNA"/>
</dbReference>
<accession>A0A4R4IXK0</accession>
<name>A0A4R4IXK0_9GAMM</name>
<gene>
    <name evidence="2" type="ORF">C5467_21730</name>
</gene>
<evidence type="ECO:0000313" key="2">
    <source>
        <dbReference type="EMBL" id="TDB45566.1"/>
    </source>
</evidence>
<dbReference type="Proteomes" id="UP000295598">
    <property type="component" value="Unassembled WGS sequence"/>
</dbReference>